<dbReference type="InterPro" id="IPR021530">
    <property type="entry name" value="AllH-like"/>
</dbReference>
<dbReference type="Proteomes" id="UP001165422">
    <property type="component" value="Unassembled WGS sequence"/>
</dbReference>
<accession>A0ABS8N799</accession>
<reference evidence="1" key="1">
    <citation type="submission" date="2021-11" db="EMBL/GenBank/DDBJ databases">
        <authorList>
            <person name="Qingchun L."/>
            <person name="Dong Z."/>
            <person name="Zongwei Q."/>
            <person name="Jia Z."/>
            <person name="Duotao L."/>
        </authorList>
    </citation>
    <scope>NUCLEOTIDE SEQUENCE</scope>
    <source>
        <strain evidence="1">WLY-B-L2</strain>
    </source>
</reference>
<keyword evidence="2" id="KW-1185">Reference proteome</keyword>
<evidence type="ECO:0000313" key="1">
    <source>
        <dbReference type="EMBL" id="MCC9295561.1"/>
    </source>
</evidence>
<comment type="caution">
    <text evidence="1">The sequence shown here is derived from an EMBL/GenBank/DDBJ whole genome shotgun (WGS) entry which is preliminary data.</text>
</comment>
<evidence type="ECO:0000313" key="2">
    <source>
        <dbReference type="Proteomes" id="UP001165422"/>
    </source>
</evidence>
<sequence>MKALMICENLLNALMNEEIVEGKVHSVFKSACNIETPKGLVTLLRGSKNMAPMSILVENQGKVNFMELGVKKGFKFVFGENVIYNNEKNIFIELNTARRWFPGVLIKSSKCTEKEILANIKVLEDGLSVYGKFYGIGWLMTVLSDELPELQLKHFCIYSYNKAFEFIRFKFIEFIKGLLEGDGQQLMQRGENVIGYGPGLTPAMDDFISGLMISLIYFGNYYNLNFSRICNLNRKIISQGLNKTTRVSREMLKHSAVGETNEAVRKLLTSLITCNDKKAIVSSLINTIDYGETSGTDTALGIYVGSKMLTDIVYRKNIGGFA</sequence>
<gene>
    <name evidence="1" type="ORF">LN736_11900</name>
</gene>
<name>A0ABS8N799_9CLOT</name>
<proteinExistence type="predicted"/>
<dbReference type="EMBL" id="JAJJPB010000015">
    <property type="protein sequence ID" value="MCC9295561.1"/>
    <property type="molecule type" value="Genomic_DNA"/>
</dbReference>
<dbReference type="RefSeq" id="WP_229981594.1">
    <property type="nucleotide sequence ID" value="NZ_JAJJPB010000015.1"/>
</dbReference>
<organism evidence="1 2">
    <name type="scientific">Clostridium aromativorans</name>
    <dbReference type="NCBI Taxonomy" id="2836848"/>
    <lineage>
        <taxon>Bacteria</taxon>
        <taxon>Bacillati</taxon>
        <taxon>Bacillota</taxon>
        <taxon>Clostridia</taxon>
        <taxon>Eubacteriales</taxon>
        <taxon>Clostridiaceae</taxon>
        <taxon>Clostridium</taxon>
    </lineage>
</organism>
<dbReference type="Pfam" id="PF11392">
    <property type="entry name" value="AllH"/>
    <property type="match status" value="1"/>
</dbReference>
<protein>
    <submittedName>
        <fullName evidence="1">DUF2877 domain-containing protein</fullName>
    </submittedName>
</protein>